<feature type="region of interest" description="Disordered" evidence="3">
    <location>
        <begin position="1"/>
        <end position="95"/>
    </location>
</feature>
<name>A0A4R8TIA7_9PEZI</name>
<dbReference type="GO" id="GO:0008270">
    <property type="term" value="F:zinc ion binding"/>
    <property type="evidence" value="ECO:0007669"/>
    <property type="project" value="InterPro"/>
</dbReference>
<dbReference type="InterPro" id="IPR036864">
    <property type="entry name" value="Zn2-C6_fun-type_DNA-bd_sf"/>
</dbReference>
<dbReference type="SUPFAM" id="SSF57701">
    <property type="entry name" value="Zn2/Cys6 DNA-binding domain"/>
    <property type="match status" value="1"/>
</dbReference>
<dbReference type="InterPro" id="IPR052761">
    <property type="entry name" value="Fungal_Detox/Toxin_TFs"/>
</dbReference>
<evidence type="ECO:0000256" key="2">
    <source>
        <dbReference type="ARBA" id="ARBA00023242"/>
    </source>
</evidence>
<evidence type="ECO:0000256" key="1">
    <source>
        <dbReference type="ARBA" id="ARBA00022723"/>
    </source>
</evidence>
<evidence type="ECO:0000313" key="5">
    <source>
        <dbReference type="EMBL" id="TEA17921.1"/>
    </source>
</evidence>
<keyword evidence="2" id="KW-0539">Nucleus</keyword>
<comment type="caution">
    <text evidence="5">The sequence shown here is derived from an EMBL/GenBank/DDBJ whole genome shotgun (WGS) entry which is preliminary data.</text>
</comment>
<evidence type="ECO:0000259" key="4">
    <source>
        <dbReference type="PROSITE" id="PS50048"/>
    </source>
</evidence>
<dbReference type="Pfam" id="PF04082">
    <property type="entry name" value="Fungal_trans"/>
    <property type="match status" value="1"/>
</dbReference>
<feature type="region of interest" description="Disordered" evidence="3">
    <location>
        <begin position="872"/>
        <end position="900"/>
    </location>
</feature>
<dbReference type="InterPro" id="IPR007219">
    <property type="entry name" value="XnlR_reg_dom"/>
</dbReference>
<dbReference type="PANTHER" id="PTHR47425:SF2">
    <property type="entry name" value="FARB-RELATED"/>
    <property type="match status" value="1"/>
</dbReference>
<dbReference type="SMART" id="SM00066">
    <property type="entry name" value="GAL4"/>
    <property type="match status" value="1"/>
</dbReference>
<dbReference type="PROSITE" id="PS50048">
    <property type="entry name" value="ZN2_CY6_FUNGAL_2"/>
    <property type="match status" value="1"/>
</dbReference>
<dbReference type="GO" id="GO:0006351">
    <property type="term" value="P:DNA-templated transcription"/>
    <property type="evidence" value="ECO:0007669"/>
    <property type="project" value="InterPro"/>
</dbReference>
<protein>
    <submittedName>
        <fullName evidence="5">Cutinase transcription factor 1 beta</fullName>
    </submittedName>
</protein>
<organism evidence="5 6">
    <name type="scientific">Colletotrichum sidae</name>
    <dbReference type="NCBI Taxonomy" id="1347389"/>
    <lineage>
        <taxon>Eukaryota</taxon>
        <taxon>Fungi</taxon>
        <taxon>Dikarya</taxon>
        <taxon>Ascomycota</taxon>
        <taxon>Pezizomycotina</taxon>
        <taxon>Sordariomycetes</taxon>
        <taxon>Hypocreomycetidae</taxon>
        <taxon>Glomerellales</taxon>
        <taxon>Glomerellaceae</taxon>
        <taxon>Colletotrichum</taxon>
        <taxon>Colletotrichum orbiculare species complex</taxon>
    </lineage>
</organism>
<dbReference type="PANTHER" id="PTHR47425">
    <property type="entry name" value="FARB-RELATED"/>
    <property type="match status" value="1"/>
</dbReference>
<keyword evidence="1" id="KW-0479">Metal-binding</keyword>
<dbReference type="Proteomes" id="UP000295604">
    <property type="component" value="Unassembled WGS sequence"/>
</dbReference>
<evidence type="ECO:0000313" key="6">
    <source>
        <dbReference type="Proteomes" id="UP000295604"/>
    </source>
</evidence>
<dbReference type="InterPro" id="IPR001138">
    <property type="entry name" value="Zn2Cys6_DnaBD"/>
</dbReference>
<feature type="compositionally biased region" description="Low complexity" evidence="3">
    <location>
        <begin position="23"/>
        <end position="54"/>
    </location>
</feature>
<dbReference type="EMBL" id="QAPF01000076">
    <property type="protein sequence ID" value="TEA17921.1"/>
    <property type="molecule type" value="Genomic_DNA"/>
</dbReference>
<sequence>MATETTTATTATAAASEPMLAVDPVPDAPATTMTTTTTTTTTTTAADEPTPATDGRNDESSAENSSDQESKKRTSSDAELKDGAPPAKVTKRRAARACVSCRARKVRCDVVEGAPCGNCRWDNVECVVQESRRRKKNLLAASTAGHVVGAEAQLRSKGATPINIHSSAELRRPSNASVASVNGSVAANPITAASGVPLAATPGIGAGAAVAAGLGGVGPGPAPAPAPAPGTAPGVGVGLGAGLLGGLSVTGGSSDGMDGHVPHMIYQRSSYRHDNASSLLSKLQSAAAAASADNNPRLLLSNLLAQASLFGGLGGGDGRTSQFLSSLEEPDLRAQLPAFVKPLPAKIAPEDVNYLHTKGALTLPALPLQNALLQAYVEYVHPYMPLLELYDFLAAINAYDGLNGQISLFLYQAVMFAATAFVDMKALREAGYPTRKAARKAFFQKTRLLYDFDYESDRLVLVQALLLMTYWYETPDDQKDTWHWMGVAISLAHTIGLHRDPAATSMPPHKQKLWKRIWWSCFMRDRLIALGMRRPTRIKDEDFDVPMLQESDFEIQLLPEENGVVPPECTLLRDVAMQRELAALCISKAQLCVCISHMLKAQYSVLIRDKMRPENTVNSTMMLFPNKKLDNVESVASVDLELMAWAETLPPVCQYRRLTPLDVKNGRSTVAVQRTLLHMVYHTTISALHRPQFLPSSPVHAPTASQQVQEKSRHRVRDAAAHVTQMAAELHQFRIERFLPTTGVTVILPAMIIHLLEMKNPVSQSRDRATRGFRQCMRVMEKLREIYAAADYATGFLDAALRKAAIDINLQQPAPMTQQNLKLADPTFGAQTPPPDNLPYMTTGETMFSKPNPQQRDLFPQTINVAALDISATSPPHTDHESPLGGLTPSASGASEEPGPLDLEFLQSQEDIDWNAVTGSEFDVDQWLQFPPEGVNNSDEGFMANVFGEDSMNDAVNWAAAGGVTETKEGGGVTEIVTVA</sequence>
<dbReference type="AlphaFoldDB" id="A0A4R8TIA7"/>
<dbReference type="SMART" id="SM00906">
    <property type="entry name" value="Fungal_trans"/>
    <property type="match status" value="1"/>
</dbReference>
<feature type="compositionally biased region" description="Low complexity" evidence="3">
    <location>
        <begin position="1"/>
        <end position="15"/>
    </location>
</feature>
<dbReference type="CDD" id="cd12148">
    <property type="entry name" value="fungal_TF_MHR"/>
    <property type="match status" value="1"/>
</dbReference>
<dbReference type="GO" id="GO:0003677">
    <property type="term" value="F:DNA binding"/>
    <property type="evidence" value="ECO:0007669"/>
    <property type="project" value="InterPro"/>
</dbReference>
<dbReference type="PROSITE" id="PS00463">
    <property type="entry name" value="ZN2_CY6_FUNGAL_1"/>
    <property type="match status" value="1"/>
</dbReference>
<reference evidence="5 6" key="1">
    <citation type="submission" date="2018-11" db="EMBL/GenBank/DDBJ databases">
        <title>Genome sequence and assembly of Colletotrichum sidae.</title>
        <authorList>
            <person name="Gan P."/>
            <person name="Shirasu K."/>
        </authorList>
    </citation>
    <scope>NUCLEOTIDE SEQUENCE [LARGE SCALE GENOMIC DNA]</scope>
    <source>
        <strain evidence="5 6">CBS 518.97</strain>
    </source>
</reference>
<feature type="domain" description="Zn(2)-C6 fungal-type" evidence="4">
    <location>
        <begin position="97"/>
        <end position="128"/>
    </location>
</feature>
<dbReference type="Pfam" id="PF00172">
    <property type="entry name" value="Zn_clus"/>
    <property type="match status" value="1"/>
</dbReference>
<gene>
    <name evidence="5" type="ORF">C8034_v012095</name>
</gene>
<dbReference type="CDD" id="cd00067">
    <property type="entry name" value="GAL4"/>
    <property type="match status" value="1"/>
</dbReference>
<evidence type="ECO:0000256" key="3">
    <source>
        <dbReference type="SAM" id="MobiDB-lite"/>
    </source>
</evidence>
<proteinExistence type="predicted"/>
<keyword evidence="6" id="KW-1185">Reference proteome</keyword>
<accession>A0A4R8TIA7</accession>
<dbReference type="GO" id="GO:0000981">
    <property type="term" value="F:DNA-binding transcription factor activity, RNA polymerase II-specific"/>
    <property type="evidence" value="ECO:0007669"/>
    <property type="project" value="InterPro"/>
</dbReference>
<feature type="compositionally biased region" description="Basic and acidic residues" evidence="3">
    <location>
        <begin position="68"/>
        <end position="82"/>
    </location>
</feature>
<dbReference type="Gene3D" id="4.10.240.10">
    <property type="entry name" value="Zn(2)-C6 fungal-type DNA-binding domain"/>
    <property type="match status" value="1"/>
</dbReference>